<feature type="binding site" evidence="4">
    <location>
        <position position="330"/>
    </location>
    <ligand>
        <name>S-adenosyl-L-methionine</name>
        <dbReference type="ChEBI" id="CHEBI:59789"/>
    </ligand>
</feature>
<gene>
    <name evidence="6" type="ORF">GRI38_05215</name>
</gene>
<dbReference type="RefSeq" id="WP_160681830.1">
    <property type="nucleotide sequence ID" value="NZ_WTYW01000001.1"/>
</dbReference>
<evidence type="ECO:0000313" key="6">
    <source>
        <dbReference type="EMBL" id="MXO85424.1"/>
    </source>
</evidence>
<keyword evidence="7" id="KW-1185">Reference proteome</keyword>
<dbReference type="GO" id="GO:0070041">
    <property type="term" value="F:rRNA (uridine-C5-)-methyltransferase activity"/>
    <property type="evidence" value="ECO:0007669"/>
    <property type="project" value="TreeGrafter"/>
</dbReference>
<dbReference type="OrthoDB" id="9804590at2"/>
<dbReference type="GO" id="GO:0070475">
    <property type="term" value="P:rRNA base methylation"/>
    <property type="evidence" value="ECO:0007669"/>
    <property type="project" value="TreeGrafter"/>
</dbReference>
<keyword evidence="2 4" id="KW-0808">Transferase</keyword>
<proteinExistence type="inferred from homology"/>
<protein>
    <submittedName>
        <fullName evidence="6">Class I SAM-dependent RNA methyltransferase</fullName>
    </submittedName>
</protein>
<comment type="caution">
    <text evidence="6">The sequence shown here is derived from an EMBL/GenBank/DDBJ whole genome shotgun (WGS) entry which is preliminary data.</text>
</comment>
<organism evidence="6 7">
    <name type="scientific">Parapontixanthobacter aurantiacus</name>
    <dbReference type="NCBI Taxonomy" id="1463599"/>
    <lineage>
        <taxon>Bacteria</taxon>
        <taxon>Pseudomonadati</taxon>
        <taxon>Pseudomonadota</taxon>
        <taxon>Alphaproteobacteria</taxon>
        <taxon>Sphingomonadales</taxon>
        <taxon>Erythrobacteraceae</taxon>
        <taxon>Parapontixanthobacter</taxon>
    </lineage>
</organism>
<feature type="binding site" evidence="4">
    <location>
        <position position="264"/>
    </location>
    <ligand>
        <name>S-adenosyl-L-methionine</name>
        <dbReference type="ChEBI" id="CHEBI:59789"/>
    </ligand>
</feature>
<evidence type="ECO:0000313" key="7">
    <source>
        <dbReference type="Proteomes" id="UP000433104"/>
    </source>
</evidence>
<dbReference type="SUPFAM" id="SSF53335">
    <property type="entry name" value="S-adenosyl-L-methionine-dependent methyltransferases"/>
    <property type="match status" value="1"/>
</dbReference>
<name>A0A844ZD04_9SPHN</name>
<dbReference type="CDD" id="cd02440">
    <property type="entry name" value="AdoMet_MTases"/>
    <property type="match status" value="1"/>
</dbReference>
<dbReference type="InterPro" id="IPR010280">
    <property type="entry name" value="U5_MeTrfase_fam"/>
</dbReference>
<feature type="binding site" evidence="4">
    <location>
        <position position="238"/>
    </location>
    <ligand>
        <name>S-adenosyl-L-methionine</name>
        <dbReference type="ChEBI" id="CHEBI:59789"/>
    </ligand>
</feature>
<dbReference type="PROSITE" id="PS01230">
    <property type="entry name" value="TRMA_1"/>
    <property type="match status" value="1"/>
</dbReference>
<comment type="similarity">
    <text evidence="4">Belongs to the class I-like SAM-binding methyltransferase superfamily. RNA M5U methyltransferase family.</text>
</comment>
<dbReference type="PANTHER" id="PTHR11061">
    <property type="entry name" value="RNA M5U METHYLTRANSFERASE"/>
    <property type="match status" value="1"/>
</dbReference>
<sequence>MTIEAAEIVRLASKGDGVTESKQHVAGAAPGDRIAPDGAIVPGPHRVTPPCRHFGECGGCQLQHCDEEALRQFVTDRVVLPALKLGLEPGELLPTHLSPPHSRRRTVLHAVSSGKGVRIGYNLPKTNRIFDLVECPVLRPELVALVSPLRSLLRSFLGKGTARIALTLVDRGVDCVISGIEPEGLAQTERLTAFAEEHGFARLSLDQGFGPEVFYEPEPTTITLSGEAVPFPPGAFLQATQDGEQRLVDDVLAFASGGPTADLFAGLGTFAYALAAERRVLAVEAAQDAHIACKAAANRSGASVFALHRDLFRNPLRAEELARFETIVLDPPRAGARNQIEQIAQSDVRRVAYVSCNPSSWSRDAAILKAAGFSLHSLRPVGQFRWSTHVELSSCFVRN</sequence>
<accession>A0A844ZD04</accession>
<dbReference type="Proteomes" id="UP000433104">
    <property type="component" value="Unassembled WGS sequence"/>
</dbReference>
<dbReference type="Gene3D" id="3.40.50.150">
    <property type="entry name" value="Vaccinia Virus protein VP39"/>
    <property type="match status" value="1"/>
</dbReference>
<dbReference type="InterPro" id="IPR029063">
    <property type="entry name" value="SAM-dependent_MTases_sf"/>
</dbReference>
<evidence type="ECO:0000256" key="2">
    <source>
        <dbReference type="ARBA" id="ARBA00022679"/>
    </source>
</evidence>
<feature type="active site" evidence="5">
    <location>
        <position position="356"/>
    </location>
</feature>
<feature type="active site" description="Nucleophile" evidence="4">
    <location>
        <position position="356"/>
    </location>
</feature>
<keyword evidence="1 4" id="KW-0489">Methyltransferase</keyword>
<dbReference type="PANTHER" id="PTHR11061:SF49">
    <property type="entry name" value="23S RRNA (URACIL(1939)-C(5))-METHYLTRANSFERASE RLMD"/>
    <property type="match status" value="1"/>
</dbReference>
<dbReference type="Gene3D" id="2.40.50.1070">
    <property type="match status" value="1"/>
</dbReference>
<dbReference type="Pfam" id="PF05958">
    <property type="entry name" value="tRNA_U5-meth_tr"/>
    <property type="match status" value="1"/>
</dbReference>
<dbReference type="PROSITE" id="PS51687">
    <property type="entry name" value="SAM_MT_RNA_M5U"/>
    <property type="match status" value="1"/>
</dbReference>
<keyword evidence="3 4" id="KW-0949">S-adenosyl-L-methionine</keyword>
<evidence type="ECO:0000256" key="4">
    <source>
        <dbReference type="PROSITE-ProRule" id="PRU01024"/>
    </source>
</evidence>
<evidence type="ECO:0000256" key="1">
    <source>
        <dbReference type="ARBA" id="ARBA00022603"/>
    </source>
</evidence>
<dbReference type="InterPro" id="IPR030390">
    <property type="entry name" value="MeTrfase_TrmA_AS"/>
</dbReference>
<evidence type="ECO:0000256" key="5">
    <source>
        <dbReference type="PROSITE-ProRule" id="PRU10015"/>
    </source>
</evidence>
<feature type="binding site" evidence="4">
    <location>
        <position position="284"/>
    </location>
    <ligand>
        <name>S-adenosyl-L-methionine</name>
        <dbReference type="ChEBI" id="CHEBI:59789"/>
    </ligand>
</feature>
<reference evidence="6 7" key="1">
    <citation type="submission" date="2019-12" db="EMBL/GenBank/DDBJ databases">
        <title>Genomic-based taxomic classification of the family Erythrobacteraceae.</title>
        <authorList>
            <person name="Xu L."/>
        </authorList>
    </citation>
    <scope>NUCLEOTIDE SEQUENCE [LARGE SCALE GENOMIC DNA]</scope>
    <source>
        <strain evidence="6 7">MCCC 1A09962</strain>
    </source>
</reference>
<dbReference type="AlphaFoldDB" id="A0A844ZD04"/>
<evidence type="ECO:0000256" key="3">
    <source>
        <dbReference type="ARBA" id="ARBA00022691"/>
    </source>
</evidence>
<dbReference type="EMBL" id="WTYW01000001">
    <property type="protein sequence ID" value="MXO85424.1"/>
    <property type="molecule type" value="Genomic_DNA"/>
</dbReference>